<evidence type="ECO:0000256" key="1">
    <source>
        <dbReference type="SAM" id="SignalP"/>
    </source>
</evidence>
<sequence length="82" mass="9359" precursor="true">MSRFSIMTLSTVIIAIILSASPAHAAMQEEFIMWYDKPADDYGFKSPLRCWEVENPNRTHKPNPDQAWEKYALPLGNGLYAL</sequence>
<accession>A0A1U9NIL3</accession>
<organism evidence="2 3">
    <name type="scientific">Anaerohalosphaera lusitana</name>
    <dbReference type="NCBI Taxonomy" id="1936003"/>
    <lineage>
        <taxon>Bacteria</taxon>
        <taxon>Pseudomonadati</taxon>
        <taxon>Planctomycetota</taxon>
        <taxon>Phycisphaerae</taxon>
        <taxon>Sedimentisphaerales</taxon>
        <taxon>Anaerohalosphaeraceae</taxon>
        <taxon>Anaerohalosphaera</taxon>
    </lineage>
</organism>
<feature type="signal peptide" evidence="1">
    <location>
        <begin position="1"/>
        <end position="25"/>
    </location>
</feature>
<keyword evidence="3" id="KW-1185">Reference proteome</keyword>
<evidence type="ECO:0000313" key="3">
    <source>
        <dbReference type="Proteomes" id="UP000189674"/>
    </source>
</evidence>
<reference evidence="3" key="1">
    <citation type="submission" date="2017-02" db="EMBL/GenBank/DDBJ databases">
        <title>Comparative genomics and description of representatives of a novel lineage of planctomycetes thriving in anoxic sediments.</title>
        <authorList>
            <person name="Spring S."/>
            <person name="Bunk B."/>
            <person name="Sproer C."/>
        </authorList>
    </citation>
    <scope>NUCLEOTIDE SEQUENCE [LARGE SCALE GENOMIC DNA]</scope>
    <source>
        <strain evidence="3">ST-NAGAB-D1</strain>
    </source>
</reference>
<dbReference type="EMBL" id="CP019791">
    <property type="protein sequence ID" value="AQT67430.1"/>
    <property type="molecule type" value="Genomic_DNA"/>
</dbReference>
<gene>
    <name evidence="2" type="ORF">STSP2_00577</name>
</gene>
<dbReference type="RefSeq" id="WP_146659668.1">
    <property type="nucleotide sequence ID" value="NZ_CP019791.1"/>
</dbReference>
<dbReference type="Proteomes" id="UP000189674">
    <property type="component" value="Chromosome"/>
</dbReference>
<keyword evidence="1" id="KW-0732">Signal</keyword>
<dbReference type="KEGG" id="alus:STSP2_00577"/>
<feature type="chain" id="PRO_5012301692" evidence="1">
    <location>
        <begin position="26"/>
        <end position="82"/>
    </location>
</feature>
<evidence type="ECO:0000313" key="2">
    <source>
        <dbReference type="EMBL" id="AQT67430.1"/>
    </source>
</evidence>
<protein>
    <submittedName>
        <fullName evidence="2">Uncharacterized protein</fullName>
    </submittedName>
</protein>
<dbReference type="AlphaFoldDB" id="A0A1U9NIL3"/>
<dbReference type="STRING" id="1936003.STSP2_00577"/>
<proteinExistence type="predicted"/>
<name>A0A1U9NIL3_9BACT</name>